<comment type="caution">
    <text evidence="7">The sequence shown here is derived from an EMBL/GenBank/DDBJ whole genome shotgun (WGS) entry which is preliminary data.</text>
</comment>
<dbReference type="RefSeq" id="WP_344968756.1">
    <property type="nucleotide sequence ID" value="NZ_BAABDD010000005.1"/>
</dbReference>
<dbReference type="Gene3D" id="1.10.287.1490">
    <property type="match status" value="1"/>
</dbReference>
<dbReference type="Gene3D" id="3.40.50.300">
    <property type="entry name" value="P-loop containing nucleotide triphosphate hydrolases"/>
    <property type="match status" value="2"/>
</dbReference>
<keyword evidence="4" id="KW-0175">Coiled coil</keyword>
<keyword evidence="8" id="KW-1185">Reference proteome</keyword>
<evidence type="ECO:0000259" key="6">
    <source>
        <dbReference type="Pfam" id="PF13476"/>
    </source>
</evidence>
<evidence type="ECO:0000256" key="1">
    <source>
        <dbReference type="ARBA" id="ARBA00006930"/>
    </source>
</evidence>
<feature type="domain" description="Rad50/SbcC-type AAA" evidence="6">
    <location>
        <begin position="5"/>
        <end position="181"/>
    </location>
</feature>
<gene>
    <name evidence="7" type="ORF">GCM10022402_14870</name>
</gene>
<feature type="coiled-coil region" evidence="4">
    <location>
        <begin position="743"/>
        <end position="770"/>
    </location>
</feature>
<comment type="subunit">
    <text evidence="2">Heterodimer of SbcC and SbcD.</text>
</comment>
<evidence type="ECO:0000313" key="8">
    <source>
        <dbReference type="Proteomes" id="UP001500908"/>
    </source>
</evidence>
<dbReference type="Pfam" id="PF13558">
    <property type="entry name" value="SbcC_Walker_B"/>
    <property type="match status" value="1"/>
</dbReference>
<proteinExistence type="inferred from homology"/>
<reference evidence="8" key="1">
    <citation type="journal article" date="2019" name="Int. J. Syst. Evol. Microbiol.">
        <title>The Global Catalogue of Microorganisms (GCM) 10K type strain sequencing project: providing services to taxonomists for standard genome sequencing and annotation.</title>
        <authorList>
            <consortium name="The Broad Institute Genomics Platform"/>
            <consortium name="The Broad Institute Genome Sequencing Center for Infectious Disease"/>
            <person name="Wu L."/>
            <person name="Ma J."/>
        </authorList>
    </citation>
    <scope>NUCLEOTIDE SEQUENCE [LARGE SCALE GENOMIC DNA]</scope>
    <source>
        <strain evidence="8">JCM 17137</strain>
    </source>
</reference>
<name>A0ABP7FBK4_9ACTN</name>
<dbReference type="Proteomes" id="UP001500908">
    <property type="component" value="Unassembled WGS sequence"/>
</dbReference>
<feature type="region of interest" description="Disordered" evidence="5">
    <location>
        <begin position="544"/>
        <end position="599"/>
    </location>
</feature>
<protein>
    <recommendedName>
        <fullName evidence="3">Nuclease SbcCD subunit C</fullName>
    </recommendedName>
</protein>
<dbReference type="InterPro" id="IPR027417">
    <property type="entry name" value="P-loop_NTPase"/>
</dbReference>
<evidence type="ECO:0000313" key="7">
    <source>
        <dbReference type="EMBL" id="GAA3735716.1"/>
    </source>
</evidence>
<feature type="compositionally biased region" description="Basic and acidic residues" evidence="5">
    <location>
        <begin position="566"/>
        <end position="583"/>
    </location>
</feature>
<accession>A0ABP7FBK4</accession>
<dbReference type="PANTHER" id="PTHR32114">
    <property type="entry name" value="ABC TRANSPORTER ABCH.3"/>
    <property type="match status" value="1"/>
</dbReference>
<feature type="compositionally biased region" description="Basic and acidic residues" evidence="5">
    <location>
        <begin position="659"/>
        <end position="674"/>
    </location>
</feature>
<evidence type="ECO:0000256" key="3">
    <source>
        <dbReference type="ARBA" id="ARBA00013368"/>
    </source>
</evidence>
<feature type="coiled-coil region" evidence="4">
    <location>
        <begin position="271"/>
        <end position="341"/>
    </location>
</feature>
<dbReference type="PANTHER" id="PTHR32114:SF2">
    <property type="entry name" value="ABC TRANSPORTER ABCH.3"/>
    <property type="match status" value="1"/>
</dbReference>
<evidence type="ECO:0000256" key="4">
    <source>
        <dbReference type="SAM" id="Coils"/>
    </source>
</evidence>
<feature type="compositionally biased region" description="Basic and acidic residues" evidence="5">
    <location>
        <begin position="681"/>
        <end position="690"/>
    </location>
</feature>
<feature type="region of interest" description="Disordered" evidence="5">
    <location>
        <begin position="659"/>
        <end position="690"/>
    </location>
</feature>
<comment type="similarity">
    <text evidence="1">Belongs to the SMC family. SbcC subfamily.</text>
</comment>
<feature type="coiled-coil region" evidence="4">
    <location>
        <begin position="415"/>
        <end position="442"/>
    </location>
</feature>
<dbReference type="EMBL" id="BAABDD010000005">
    <property type="protein sequence ID" value="GAA3735716.1"/>
    <property type="molecule type" value="Genomic_DNA"/>
</dbReference>
<dbReference type="InterPro" id="IPR038729">
    <property type="entry name" value="Rad50/SbcC_AAA"/>
</dbReference>
<evidence type="ECO:0000256" key="5">
    <source>
        <dbReference type="SAM" id="MobiDB-lite"/>
    </source>
</evidence>
<dbReference type="SUPFAM" id="SSF52540">
    <property type="entry name" value="P-loop containing nucleoside triphosphate hydrolases"/>
    <property type="match status" value="1"/>
</dbReference>
<sequence>MRLHRLTMQAFGPFADTVSVDFDALADGGLFLIHGPTGAGKTSVLDAVCFALYGQVPGAREGAKSPRSNHAPPDRAPEVRLETTIAGRRLHIVRCPSWERPKKRGKGMTKENAQLALSEWVAGEWRGVTNRIDEAADFIDELLGLSREQFCQIVLLPQGEFARFLRAGAAERRASLERLFATGMFTKLEKWLAEHARDRGRAAAEAERAVTQTADQIAERAGQPAVTGAEEPEELEPWARELAAVTTATAADAAALAAEMGRERDLARTALEQARSLVQQQERYAAALRQRDELDERAAERHAIEAELAAAGRAAEVAALLQAAEQRRVDAQKTRLDAVEKCGLAGTLLALDDLGLPAQMSSLPDEATGQEPETAFARLARDSAETARARLTAAARQRHDETAQLEQRRADADWLRLLEEQLQQVATEVDTTKEELDRVSAEAAKLPERRAELAAKLEETRERSGPRETALEACETARRRLTAAREVQRLDEAVATAHAAHSAAVDTAQQARDHYQSVREQRISGMAAELAAALTPEHPCPVCGSTEHPHPAVAAADQPSPEDEEAAQRDMEAAQQRRDEAKDTLTSLTEQRAAEERTAEGLTIEEAEARLRAREDELAALDTANEEVQRLSDEIIDLDDKHDEARRQESELTARLAECRQRHRDREQERDRLTESLAQARGDDPDLGSRIDRLTSEAELLEDAAEALRSWTTATEELTAAEHEATTGLERAGFTDAEQARAAARTTSEREELTRRAREYDDARAAAQAELGDPDLIAASRQPAPDLAVLEGEVAAAEHSAECFLGWHKQIADRAHRLAELRVKLKQRLAASRPAREHHQVAERLARLAAGTSAENRENVQLSAYVLAARLEQVVAAANDRLGDMSGGRYELRHTIDKSASDGRKVSSGGLGLRVIDAWTGQERDPATLSGGETFITSLALALGLADVAGEEAGGADIGTLFVDEGFGTLDEDTLDEVLEVLDHLREGGRTVGVVSHVADLRTRIPTRLRVVKTTHGSHLEQTT</sequence>
<dbReference type="Pfam" id="PF13476">
    <property type="entry name" value="AAA_23"/>
    <property type="match status" value="1"/>
</dbReference>
<evidence type="ECO:0000256" key="2">
    <source>
        <dbReference type="ARBA" id="ARBA00011322"/>
    </source>
</evidence>
<organism evidence="7 8">
    <name type="scientific">Salinactinospora qingdaonensis</name>
    <dbReference type="NCBI Taxonomy" id="702744"/>
    <lineage>
        <taxon>Bacteria</taxon>
        <taxon>Bacillati</taxon>
        <taxon>Actinomycetota</taxon>
        <taxon>Actinomycetes</taxon>
        <taxon>Streptosporangiales</taxon>
        <taxon>Nocardiopsidaceae</taxon>
        <taxon>Salinactinospora</taxon>
    </lineage>
</organism>